<evidence type="ECO:0000313" key="3">
    <source>
        <dbReference type="Proteomes" id="UP001335648"/>
    </source>
</evidence>
<reference evidence="2 3" key="1">
    <citation type="journal article" date="2023" name="Mol. Biol. Evol.">
        <title>Genomics of Secondarily Temperate Adaptation in the Only Non-Antarctic Icefish.</title>
        <authorList>
            <person name="Rivera-Colon A.G."/>
            <person name="Rayamajhi N."/>
            <person name="Minhas B.F."/>
            <person name="Madrigal G."/>
            <person name="Bilyk K.T."/>
            <person name="Yoon V."/>
            <person name="Hune M."/>
            <person name="Gregory S."/>
            <person name="Cheng C.H.C."/>
            <person name="Catchen J.M."/>
        </authorList>
    </citation>
    <scope>NUCLEOTIDE SEQUENCE [LARGE SCALE GENOMIC DNA]</scope>
    <source>
        <strain evidence="2">JC2023a</strain>
    </source>
</reference>
<dbReference type="EMBL" id="JAULUE010002065">
    <property type="protein sequence ID" value="KAK5879375.1"/>
    <property type="molecule type" value="Genomic_DNA"/>
</dbReference>
<name>A0AAN8B7J1_9TELE</name>
<feature type="compositionally biased region" description="Basic and acidic residues" evidence="1">
    <location>
        <begin position="38"/>
        <end position="80"/>
    </location>
</feature>
<protein>
    <submittedName>
        <fullName evidence="2">Uncharacterized protein</fullName>
    </submittedName>
</protein>
<feature type="compositionally biased region" description="Basic and acidic residues" evidence="1">
    <location>
        <begin position="9"/>
        <end position="29"/>
    </location>
</feature>
<proteinExistence type="predicted"/>
<dbReference type="Proteomes" id="UP001335648">
    <property type="component" value="Unassembled WGS sequence"/>
</dbReference>
<feature type="region of interest" description="Disordered" evidence="1">
    <location>
        <begin position="1"/>
        <end position="89"/>
    </location>
</feature>
<dbReference type="AlphaFoldDB" id="A0AAN8B7J1"/>
<accession>A0AAN8B7J1</accession>
<comment type="caution">
    <text evidence="2">The sequence shown here is derived from an EMBL/GenBank/DDBJ whole genome shotgun (WGS) entry which is preliminary data.</text>
</comment>
<gene>
    <name evidence="2" type="ORF">CesoFtcFv8_024685</name>
</gene>
<evidence type="ECO:0000313" key="2">
    <source>
        <dbReference type="EMBL" id="KAK5879375.1"/>
    </source>
</evidence>
<organism evidence="2 3">
    <name type="scientific">Champsocephalus esox</name>
    <name type="common">pike icefish</name>
    <dbReference type="NCBI Taxonomy" id="159716"/>
    <lineage>
        <taxon>Eukaryota</taxon>
        <taxon>Metazoa</taxon>
        <taxon>Chordata</taxon>
        <taxon>Craniata</taxon>
        <taxon>Vertebrata</taxon>
        <taxon>Euteleostomi</taxon>
        <taxon>Actinopterygii</taxon>
        <taxon>Neopterygii</taxon>
        <taxon>Teleostei</taxon>
        <taxon>Neoteleostei</taxon>
        <taxon>Acanthomorphata</taxon>
        <taxon>Eupercaria</taxon>
        <taxon>Perciformes</taxon>
        <taxon>Notothenioidei</taxon>
        <taxon>Channichthyidae</taxon>
        <taxon>Champsocephalus</taxon>
    </lineage>
</organism>
<keyword evidence="3" id="KW-1185">Reference proteome</keyword>
<sequence length="89" mass="9684">MGRSAQSAMRERSEWMRGDAEGWNRERGTDGSGEIGESAEREAGEGEGERESVADGRGKRGEGARMARGERGDVRSEARDGLIWGAKSR</sequence>
<evidence type="ECO:0000256" key="1">
    <source>
        <dbReference type="SAM" id="MobiDB-lite"/>
    </source>
</evidence>